<feature type="compositionally biased region" description="Polar residues" evidence="1">
    <location>
        <begin position="239"/>
        <end position="250"/>
    </location>
</feature>
<dbReference type="Proteomes" id="UP001499990">
    <property type="component" value="Unassembled WGS sequence"/>
</dbReference>
<dbReference type="EMBL" id="BAAAYL010000001">
    <property type="protein sequence ID" value="GAA3378079.1"/>
    <property type="molecule type" value="Genomic_DNA"/>
</dbReference>
<keyword evidence="3" id="KW-0732">Signal</keyword>
<feature type="compositionally biased region" description="Gly residues" evidence="1">
    <location>
        <begin position="193"/>
        <end position="232"/>
    </location>
</feature>
<evidence type="ECO:0000313" key="5">
    <source>
        <dbReference type="Proteomes" id="UP001499990"/>
    </source>
</evidence>
<feature type="chain" id="PRO_5046416346" description="LPXTG cell wall anchor domain-containing protein" evidence="3">
    <location>
        <begin position="43"/>
        <end position="320"/>
    </location>
</feature>
<feature type="compositionally biased region" description="Low complexity" evidence="1">
    <location>
        <begin position="166"/>
        <end position="185"/>
    </location>
</feature>
<protein>
    <recommendedName>
        <fullName evidence="6">LPXTG cell wall anchor domain-containing protein</fullName>
    </recommendedName>
</protein>
<accession>A0ABP6SIX7</accession>
<gene>
    <name evidence="4" type="ORF">GCM10020367_56190</name>
</gene>
<feature type="signal peptide" evidence="3">
    <location>
        <begin position="1"/>
        <end position="42"/>
    </location>
</feature>
<feature type="transmembrane region" description="Helical" evidence="2">
    <location>
        <begin position="289"/>
        <end position="309"/>
    </location>
</feature>
<reference evidence="5" key="1">
    <citation type="journal article" date="2019" name="Int. J. Syst. Evol. Microbiol.">
        <title>The Global Catalogue of Microorganisms (GCM) 10K type strain sequencing project: providing services to taxonomists for standard genome sequencing and annotation.</title>
        <authorList>
            <consortium name="The Broad Institute Genomics Platform"/>
            <consortium name="The Broad Institute Genome Sequencing Center for Infectious Disease"/>
            <person name="Wu L."/>
            <person name="Ma J."/>
        </authorList>
    </citation>
    <scope>NUCLEOTIDE SEQUENCE [LARGE SCALE GENOMIC DNA]</scope>
    <source>
        <strain evidence="5">JCM 9651</strain>
    </source>
</reference>
<sequence length="320" mass="31370">MEEPRMAVTSTPRPVGALSGMIAASTLVLGSLALLSAPAAVAAPGQNGDMKVHKVGTPFNDRTSDAKVCTFYLAASDFDTAQKVDWTISPSSSGQAAQPGVSGSIALASGTGHSEPQSMPDGHYELSWTSAGVAKHRKFDVACRPENAVADNNRPAAMPRGVPGESDAAAPAPGSAANGDASSGNRGQTQSGGRNGAGRGDVGNAYGGGNREGGHVNGGNVNGGNAGNGNANGGPDSNGAPSGGTQNVNGNAVDDFAGGRADRHGRAESGALNGPVDAGGGGTAQPDSLLSTGFAVAGGLAGLSGYAIVRRARRRADDAA</sequence>
<feature type="region of interest" description="Disordered" evidence="1">
    <location>
        <begin position="89"/>
        <end position="125"/>
    </location>
</feature>
<evidence type="ECO:0000256" key="2">
    <source>
        <dbReference type="SAM" id="Phobius"/>
    </source>
</evidence>
<evidence type="ECO:0000256" key="1">
    <source>
        <dbReference type="SAM" id="MobiDB-lite"/>
    </source>
</evidence>
<evidence type="ECO:0000313" key="4">
    <source>
        <dbReference type="EMBL" id="GAA3378079.1"/>
    </source>
</evidence>
<proteinExistence type="predicted"/>
<organism evidence="4 5">
    <name type="scientific">Streptomyces sannanensis</name>
    <dbReference type="NCBI Taxonomy" id="285536"/>
    <lineage>
        <taxon>Bacteria</taxon>
        <taxon>Bacillati</taxon>
        <taxon>Actinomycetota</taxon>
        <taxon>Actinomycetes</taxon>
        <taxon>Kitasatosporales</taxon>
        <taxon>Streptomycetaceae</taxon>
        <taxon>Streptomyces</taxon>
    </lineage>
</organism>
<keyword evidence="5" id="KW-1185">Reference proteome</keyword>
<evidence type="ECO:0008006" key="6">
    <source>
        <dbReference type="Google" id="ProtNLM"/>
    </source>
</evidence>
<keyword evidence="2" id="KW-1133">Transmembrane helix</keyword>
<keyword evidence="2" id="KW-0812">Transmembrane</keyword>
<name>A0ABP6SIX7_9ACTN</name>
<evidence type="ECO:0000256" key="3">
    <source>
        <dbReference type="SAM" id="SignalP"/>
    </source>
</evidence>
<comment type="caution">
    <text evidence="4">The sequence shown here is derived from an EMBL/GenBank/DDBJ whole genome shotgun (WGS) entry which is preliminary data.</text>
</comment>
<keyword evidence="2" id="KW-0472">Membrane</keyword>
<feature type="region of interest" description="Disordered" evidence="1">
    <location>
        <begin position="150"/>
        <end position="289"/>
    </location>
</feature>